<proteinExistence type="predicted"/>
<dbReference type="EMBL" id="JBBPBF010000047">
    <property type="protein sequence ID" value="KAK7606516.1"/>
    <property type="molecule type" value="Genomic_DNA"/>
</dbReference>
<name>A0ABR1MU99_9PEZI</name>
<accession>A0ABR1MU99</accession>
<keyword evidence="2" id="KW-1185">Reference proteome</keyword>
<dbReference type="Proteomes" id="UP001367316">
    <property type="component" value="Unassembled WGS sequence"/>
</dbReference>
<protein>
    <recommendedName>
        <fullName evidence="3">Transmembrane protein</fullName>
    </recommendedName>
</protein>
<gene>
    <name evidence="1" type="ORF">JOL62DRAFT_336444</name>
</gene>
<sequence>MEELGGYSCPALLSPNRCFDAINTRRGNGANGTVCSSSPYSQEFGLLLLRFLRRVRLVVLWIPFCALAWRTSLVPLYFSFSFSDLVLVALLSGMHSLFARSFSLGFLLDVLVKVSSLVLGKSGESMHDQEFHGAAWLFPGLCLRSLLSMDLRIVLHLWLRVAGCGGHERQLMSCSASRSLWALQDVVSRMWKWYRLKLIETPRWPSRAFVPRRGHARMSSEGSTCCYRLSMGYREHGGLSRIGLVQRAKPVQVSHVCRPNLRVLWATFAAFFRVFIARALAALFSHEVCPCRPGKERRPAKIEDSRYCEVSHSTPTGVERDGTS</sequence>
<organism evidence="1 2">
    <name type="scientific">Phyllosticta paracitricarpa</name>
    <dbReference type="NCBI Taxonomy" id="2016321"/>
    <lineage>
        <taxon>Eukaryota</taxon>
        <taxon>Fungi</taxon>
        <taxon>Dikarya</taxon>
        <taxon>Ascomycota</taxon>
        <taxon>Pezizomycotina</taxon>
        <taxon>Dothideomycetes</taxon>
        <taxon>Dothideomycetes incertae sedis</taxon>
        <taxon>Botryosphaeriales</taxon>
        <taxon>Phyllostictaceae</taxon>
        <taxon>Phyllosticta</taxon>
    </lineage>
</organism>
<comment type="caution">
    <text evidence="1">The sequence shown here is derived from an EMBL/GenBank/DDBJ whole genome shotgun (WGS) entry which is preliminary data.</text>
</comment>
<reference evidence="1 2" key="1">
    <citation type="submission" date="2024-04" db="EMBL/GenBank/DDBJ databases">
        <title>Phyllosticta paracitricarpa is synonymous to the EU quarantine fungus P. citricarpa based on phylogenomic analyses.</title>
        <authorList>
            <consortium name="Lawrence Berkeley National Laboratory"/>
            <person name="Van ingen-buijs V.A."/>
            <person name="Van westerhoven A.C."/>
            <person name="Haridas S."/>
            <person name="Skiadas P."/>
            <person name="Martin F."/>
            <person name="Groenewald J.Z."/>
            <person name="Crous P.W."/>
            <person name="Seidl M.F."/>
        </authorList>
    </citation>
    <scope>NUCLEOTIDE SEQUENCE [LARGE SCALE GENOMIC DNA]</scope>
    <source>
        <strain evidence="1 2">CBS 141358</strain>
    </source>
</reference>
<evidence type="ECO:0008006" key="3">
    <source>
        <dbReference type="Google" id="ProtNLM"/>
    </source>
</evidence>
<evidence type="ECO:0000313" key="1">
    <source>
        <dbReference type="EMBL" id="KAK7606516.1"/>
    </source>
</evidence>
<evidence type="ECO:0000313" key="2">
    <source>
        <dbReference type="Proteomes" id="UP001367316"/>
    </source>
</evidence>